<keyword evidence="3 7" id="KW-0812">Transmembrane</keyword>
<gene>
    <name evidence="9" type="ORF">APZ41_012425</name>
    <name evidence="10" type="ORF">NCTC13291_04089</name>
</gene>
<proteinExistence type="inferred from homology"/>
<evidence type="ECO:0000313" key="10">
    <source>
        <dbReference type="EMBL" id="SUE95206.1"/>
    </source>
</evidence>
<evidence type="ECO:0000256" key="1">
    <source>
        <dbReference type="ARBA" id="ARBA00004141"/>
    </source>
</evidence>
<name>A0A1S8D4V3_9PROT</name>
<feature type="transmembrane region" description="Helical" evidence="7">
    <location>
        <begin position="156"/>
        <end position="178"/>
    </location>
</feature>
<dbReference type="EMBL" id="UGVN01000002">
    <property type="protein sequence ID" value="SUE95206.1"/>
    <property type="molecule type" value="Genomic_DNA"/>
</dbReference>
<evidence type="ECO:0000256" key="6">
    <source>
        <dbReference type="SAM" id="MobiDB-lite"/>
    </source>
</evidence>
<feature type="domain" description="EamA" evidence="8">
    <location>
        <begin position="11"/>
        <end position="138"/>
    </location>
</feature>
<evidence type="ECO:0000256" key="4">
    <source>
        <dbReference type="ARBA" id="ARBA00022989"/>
    </source>
</evidence>
<organism evidence="9 11">
    <name type="scientific">Roseomonas mucosa</name>
    <dbReference type="NCBI Taxonomy" id="207340"/>
    <lineage>
        <taxon>Bacteria</taxon>
        <taxon>Pseudomonadati</taxon>
        <taxon>Pseudomonadota</taxon>
        <taxon>Alphaproteobacteria</taxon>
        <taxon>Acetobacterales</taxon>
        <taxon>Roseomonadaceae</taxon>
        <taxon>Roseomonas</taxon>
    </lineage>
</organism>
<comment type="subcellular location">
    <subcellularLocation>
        <location evidence="1">Membrane</location>
        <topology evidence="1">Multi-pass membrane protein</topology>
    </subcellularLocation>
</comment>
<feature type="transmembrane region" description="Helical" evidence="7">
    <location>
        <begin position="33"/>
        <end position="52"/>
    </location>
</feature>
<protein>
    <submittedName>
        <fullName evidence="10">Carboxylate/amino acid/amine transporter</fullName>
    </submittedName>
    <submittedName>
        <fullName evidence="9">EamA family transporter</fullName>
    </submittedName>
</protein>
<dbReference type="SUPFAM" id="SSF103481">
    <property type="entry name" value="Multidrug resistance efflux transporter EmrE"/>
    <property type="match status" value="2"/>
</dbReference>
<feature type="domain" description="EamA" evidence="8">
    <location>
        <begin position="164"/>
        <end position="294"/>
    </location>
</feature>
<dbReference type="STRING" id="207340.APZ41_012425"/>
<feature type="transmembrane region" description="Helical" evidence="7">
    <location>
        <begin position="124"/>
        <end position="144"/>
    </location>
</feature>
<dbReference type="InterPro" id="IPR050638">
    <property type="entry name" value="AA-Vitamin_Transporters"/>
</dbReference>
<feature type="transmembrane region" description="Helical" evidence="7">
    <location>
        <begin position="91"/>
        <end position="112"/>
    </location>
</feature>
<dbReference type="AlphaFoldDB" id="A0A1S8D4V3"/>
<dbReference type="Proteomes" id="UP000254919">
    <property type="component" value="Unassembled WGS sequence"/>
</dbReference>
<evidence type="ECO:0000256" key="5">
    <source>
        <dbReference type="ARBA" id="ARBA00023136"/>
    </source>
</evidence>
<dbReference type="Proteomes" id="UP000054844">
    <property type="component" value="Unassembled WGS sequence"/>
</dbReference>
<evidence type="ECO:0000256" key="3">
    <source>
        <dbReference type="ARBA" id="ARBA00022692"/>
    </source>
</evidence>
<dbReference type="EMBL" id="LLWF02000039">
    <property type="protein sequence ID" value="ONH82857.1"/>
    <property type="molecule type" value="Genomic_DNA"/>
</dbReference>
<evidence type="ECO:0000259" key="8">
    <source>
        <dbReference type="Pfam" id="PF00892"/>
    </source>
</evidence>
<feature type="transmembrane region" description="Helical" evidence="7">
    <location>
        <begin position="7"/>
        <end position="27"/>
    </location>
</feature>
<dbReference type="PANTHER" id="PTHR32322:SF2">
    <property type="entry name" value="EAMA DOMAIN-CONTAINING PROTEIN"/>
    <property type="match status" value="1"/>
</dbReference>
<evidence type="ECO:0000313" key="12">
    <source>
        <dbReference type="Proteomes" id="UP000254919"/>
    </source>
</evidence>
<comment type="similarity">
    <text evidence="2">Belongs to the EamA transporter family.</text>
</comment>
<keyword evidence="4 7" id="KW-1133">Transmembrane helix</keyword>
<feature type="transmembrane region" description="Helical" evidence="7">
    <location>
        <begin position="190"/>
        <end position="209"/>
    </location>
</feature>
<feature type="transmembrane region" description="Helical" evidence="7">
    <location>
        <begin position="221"/>
        <end position="241"/>
    </location>
</feature>
<dbReference type="OrthoDB" id="9809509at2"/>
<dbReference type="Pfam" id="PF00892">
    <property type="entry name" value="EamA"/>
    <property type="match status" value="2"/>
</dbReference>
<dbReference type="Gene3D" id="1.10.3730.20">
    <property type="match status" value="1"/>
</dbReference>
<feature type="region of interest" description="Disordered" evidence="6">
    <location>
        <begin position="297"/>
        <end position="322"/>
    </location>
</feature>
<reference evidence="9 11" key="1">
    <citation type="submission" date="2016-12" db="EMBL/GenBank/DDBJ databases">
        <title>Draft genome sequence of Roseomonas mucosa strain AU37, isolated from a peripheral intravenous catheter.</title>
        <authorList>
            <person name="Choudhury M.A."/>
            <person name="Sidjabat H.E."/>
            <person name="Wailan A.M."/>
            <person name="Zhang L."/>
            <person name="Marsh N.M."/>
            <person name="Rickard C.M."/>
            <person name="Davies M."/>
            <person name="Mcmillan D.J."/>
        </authorList>
    </citation>
    <scope>NUCLEOTIDE SEQUENCE [LARGE SCALE GENOMIC DNA]</scope>
    <source>
        <strain evidence="9 11">SAVE376</strain>
    </source>
</reference>
<accession>A0A1S8D4V3</accession>
<dbReference type="GeneID" id="99631535"/>
<dbReference type="InterPro" id="IPR000620">
    <property type="entry name" value="EamA_dom"/>
</dbReference>
<feature type="transmembrane region" description="Helical" evidence="7">
    <location>
        <begin position="248"/>
        <end position="269"/>
    </location>
</feature>
<dbReference type="GO" id="GO:0016020">
    <property type="term" value="C:membrane"/>
    <property type="evidence" value="ECO:0007669"/>
    <property type="project" value="UniProtKB-SubCell"/>
</dbReference>
<dbReference type="InterPro" id="IPR037185">
    <property type="entry name" value="EmrE-like"/>
</dbReference>
<keyword evidence="11" id="KW-1185">Reference proteome</keyword>
<reference evidence="10 12" key="2">
    <citation type="submission" date="2018-06" db="EMBL/GenBank/DDBJ databases">
        <authorList>
            <consortium name="Pathogen Informatics"/>
            <person name="Doyle S."/>
        </authorList>
    </citation>
    <scope>NUCLEOTIDE SEQUENCE [LARGE SCALE GENOMIC DNA]</scope>
    <source>
        <strain evidence="10 12">NCTC13291</strain>
    </source>
</reference>
<feature type="compositionally biased region" description="Polar residues" evidence="6">
    <location>
        <begin position="313"/>
        <end position="322"/>
    </location>
</feature>
<keyword evidence="5 7" id="KW-0472">Membrane</keyword>
<dbReference type="RefSeq" id="WP_019461953.1">
    <property type="nucleotide sequence ID" value="NZ_CBCSHT010000058.1"/>
</dbReference>
<evidence type="ECO:0000313" key="11">
    <source>
        <dbReference type="Proteomes" id="UP000054844"/>
    </source>
</evidence>
<dbReference type="PANTHER" id="PTHR32322">
    <property type="entry name" value="INNER MEMBRANE TRANSPORTER"/>
    <property type="match status" value="1"/>
</dbReference>
<evidence type="ECO:0000256" key="7">
    <source>
        <dbReference type="SAM" id="Phobius"/>
    </source>
</evidence>
<evidence type="ECO:0000256" key="2">
    <source>
        <dbReference type="ARBA" id="ARBA00007362"/>
    </source>
</evidence>
<evidence type="ECO:0000313" key="9">
    <source>
        <dbReference type="EMBL" id="ONH82857.1"/>
    </source>
</evidence>
<feature type="transmembrane region" description="Helical" evidence="7">
    <location>
        <begin position="275"/>
        <end position="293"/>
    </location>
</feature>
<sequence length="322" mass="32561">MNRLDGIAPLLFVGIWATGFVLARFVGPYAEPLAFLTLRFALSAVVFALLALAAGAPWPRSARAWGAALLCGVLMQGAYLFGVFWSVRHGLPAGIAALVGGLQPLLTAALAIPLLDEAVGPRRWLGIGLGFAGAAFVLAPGLAVPGTVHPSLDSGGLPLLPLAVCLGGTLAMTLGTILQKRTGSGGDLRAGAAVQFLGATLAMAPVAAATGEFHFGWAWQAWAGLAWGVLGLSVGAIGLLLRMIRRGAVSGVASLFYLVPPAAALIAYLGFGERLGLLQIAGMGLAGLGVALASRAGPAPTPRAPHASDRSGRTATTSLPGR</sequence>
<feature type="transmembrane region" description="Helical" evidence="7">
    <location>
        <begin position="64"/>
        <end position="85"/>
    </location>
</feature>